<proteinExistence type="predicted"/>
<sequence>MTKNIYSSLEIGKCLKNSQEQVTKLLERNKILQGNGETLKDDEEKIR</sequence>
<dbReference type="EMBL" id="CP002059">
    <property type="protein sequence ID" value="ADI65792.1"/>
    <property type="molecule type" value="Genomic_DNA"/>
</dbReference>
<evidence type="ECO:0000313" key="1">
    <source>
        <dbReference type="EMBL" id="ADI65792.1"/>
    </source>
</evidence>
<dbReference type="AlphaFoldDB" id="D7DX73"/>
<name>D7DX73_NOSA0</name>
<dbReference type="Proteomes" id="UP000001511">
    <property type="component" value="Chromosome"/>
</dbReference>
<dbReference type="HOGENOM" id="CLU_207900_0_0_3"/>
<dbReference type="KEGG" id="naz:Aazo_4520"/>
<accession>D7DX73</accession>
<keyword evidence="2" id="KW-1185">Reference proteome</keyword>
<organism evidence="1 2">
    <name type="scientific">Nostoc azollae (strain 0708)</name>
    <name type="common">Anabaena azollae (strain 0708)</name>
    <dbReference type="NCBI Taxonomy" id="551115"/>
    <lineage>
        <taxon>Bacteria</taxon>
        <taxon>Bacillati</taxon>
        <taxon>Cyanobacteriota</taxon>
        <taxon>Cyanophyceae</taxon>
        <taxon>Nostocales</taxon>
        <taxon>Nostocaceae</taxon>
        <taxon>Trichormus</taxon>
    </lineage>
</organism>
<gene>
    <name evidence="1" type="ordered locus">Aazo_4520</name>
</gene>
<reference evidence="1 2" key="1">
    <citation type="journal article" date="2010" name="PLoS ONE">
        <title>Genome erosion in a nitrogen-fixing vertically transmitted endosymbiotic multicellular cyanobacterium.</title>
        <authorList>
            <person name="Ran L."/>
            <person name="Larsson J."/>
            <person name="Vigil-Stenman T."/>
            <person name="Nylander J.A."/>
            <person name="Ininbergs K."/>
            <person name="Zheng W.W."/>
            <person name="Lapidus A."/>
            <person name="Lowry S."/>
            <person name="Haselkorn R."/>
            <person name="Bergman B."/>
        </authorList>
    </citation>
    <scope>NUCLEOTIDE SEQUENCE [LARGE SCALE GENOMIC DNA]</scope>
    <source>
        <strain evidence="1 2">0708</strain>
    </source>
</reference>
<evidence type="ECO:0000313" key="2">
    <source>
        <dbReference type="Proteomes" id="UP000001511"/>
    </source>
</evidence>
<dbReference type="STRING" id="551115.Aazo_4520"/>
<protein>
    <submittedName>
        <fullName evidence="1">Uncharacterized protein</fullName>
    </submittedName>
</protein>